<feature type="transmembrane region" description="Helical" evidence="9">
    <location>
        <begin position="454"/>
        <end position="477"/>
    </location>
</feature>
<dbReference type="InterPro" id="IPR011701">
    <property type="entry name" value="MFS"/>
</dbReference>
<dbReference type="GO" id="GO:0005886">
    <property type="term" value="C:plasma membrane"/>
    <property type="evidence" value="ECO:0007669"/>
    <property type="project" value="UniProtKB-SubCell"/>
</dbReference>
<feature type="transmembrane region" description="Helical" evidence="9">
    <location>
        <begin position="421"/>
        <end position="442"/>
    </location>
</feature>
<dbReference type="OrthoDB" id="446368at2759"/>
<feature type="region of interest" description="Disordered" evidence="8">
    <location>
        <begin position="534"/>
        <end position="643"/>
    </location>
</feature>
<keyword evidence="6 9" id="KW-0472">Membrane</keyword>
<feature type="transmembrane region" description="Helical" evidence="9">
    <location>
        <begin position="489"/>
        <end position="509"/>
    </location>
</feature>
<evidence type="ECO:0000256" key="9">
    <source>
        <dbReference type="SAM" id="Phobius"/>
    </source>
</evidence>
<feature type="transmembrane region" description="Helical" evidence="9">
    <location>
        <begin position="307"/>
        <end position="334"/>
    </location>
</feature>
<sequence>MTEKDREVPAGSATTNNNANMDVESGREGISHWQMITDQGVVTREIINYDYEGAGTEEDPYVVEWIDNDPRNPMTWPKSKKWIMAIAVANSVLVVSFCSSAFSGGIRQIMMEFKVSQEIVTLGVSLFVLGFALGPLLWAPFSELYGRQVVFLGTYFAFMAFNAGVAGADSIYSLLILRFFAAAFGSSPLTNAGGVIADLFTANERGVVMSIFSAAPFMGPVLGPIIGGFLGMAEGWRWVNGLMAIWAGALLVGVALLVPETYPPVLLRKRAEKLSKLSGKVYRSRADIEQGKVSLGEAFATGLKRPWILLFCEPIVLLLSLYHAIIYGILYMLFSAFPIVYRLGRGWNEGISGLPFIAVAIGIALAIIYVITIDNKMYSKKIAESGRGFAAPEARLPMCIIGGIALPVGLFWFAWTNSPSLPWAASVVAAIPFGFGLVLIFLSIMNYLIDSYTIFAASVLAGNGIIRSVFGAAFPLFTSQMYDNLGIHWASSVPAFLAIACLPLPFLFYKYGAQIREKCKYAAQSEAFMQRMRDQHAAKAARQQAAGTESEDTSRANTLTPQEEAEEEAHMEESEPRFQEMKTEKEAEGADGLKRIHTGRSTRSRRTVRDLEFDSNPFDIDRVNTKESFAGRPRGNSQASTKK</sequence>
<feature type="compositionally biased region" description="Basic residues" evidence="8">
    <location>
        <begin position="595"/>
        <end position="606"/>
    </location>
</feature>
<keyword evidence="3" id="KW-1003">Cell membrane</keyword>
<dbReference type="eggNOG" id="KOG0255">
    <property type="taxonomic scope" value="Eukaryota"/>
</dbReference>
<feature type="transmembrane region" description="Helical" evidence="9">
    <location>
        <begin position="238"/>
        <end position="258"/>
    </location>
</feature>
<dbReference type="SUPFAM" id="SSF103473">
    <property type="entry name" value="MFS general substrate transporter"/>
    <property type="match status" value="1"/>
</dbReference>
<feature type="transmembrane region" description="Helical" evidence="9">
    <location>
        <begin position="149"/>
        <end position="168"/>
    </location>
</feature>
<accession>W6YVM9</accession>
<feature type="domain" description="Major facilitator superfamily (MFS) profile" evidence="10">
    <location>
        <begin position="84"/>
        <end position="518"/>
    </location>
</feature>
<organism evidence="11 12">
    <name type="scientific">Bipolaris oryzae ATCC 44560</name>
    <dbReference type="NCBI Taxonomy" id="930090"/>
    <lineage>
        <taxon>Eukaryota</taxon>
        <taxon>Fungi</taxon>
        <taxon>Dikarya</taxon>
        <taxon>Ascomycota</taxon>
        <taxon>Pezizomycotina</taxon>
        <taxon>Dothideomycetes</taxon>
        <taxon>Pleosporomycetidae</taxon>
        <taxon>Pleosporales</taxon>
        <taxon>Pleosporineae</taxon>
        <taxon>Pleosporaceae</taxon>
        <taxon>Bipolaris</taxon>
    </lineage>
</organism>
<comment type="subcellular location">
    <subcellularLocation>
        <location evidence="1">Cell membrane</location>
        <topology evidence="1">Multi-pass membrane protein</topology>
    </subcellularLocation>
</comment>
<feature type="transmembrane region" description="Helical" evidence="9">
    <location>
        <begin position="394"/>
        <end position="415"/>
    </location>
</feature>
<dbReference type="CDD" id="cd17323">
    <property type="entry name" value="MFS_Tpo1_MDR_like"/>
    <property type="match status" value="1"/>
</dbReference>
<evidence type="ECO:0000256" key="7">
    <source>
        <dbReference type="ARBA" id="ARBA00038459"/>
    </source>
</evidence>
<dbReference type="PANTHER" id="PTHR23502:SF186">
    <property type="entry name" value="MAJOR FACILITATOR SUPERFAMILY (MFS) PROFILE DOMAIN-CONTAINING PROTEIN"/>
    <property type="match status" value="1"/>
</dbReference>
<protein>
    <recommendedName>
        <fullName evidence="10">Major facilitator superfamily (MFS) profile domain-containing protein</fullName>
    </recommendedName>
</protein>
<reference evidence="11 12" key="1">
    <citation type="journal article" date="2013" name="PLoS Genet.">
        <title>Comparative genome structure, secondary metabolite, and effector coding capacity across Cochliobolus pathogens.</title>
        <authorList>
            <person name="Condon B.J."/>
            <person name="Leng Y."/>
            <person name="Wu D."/>
            <person name="Bushley K.E."/>
            <person name="Ohm R.A."/>
            <person name="Otillar R."/>
            <person name="Martin J."/>
            <person name="Schackwitz W."/>
            <person name="Grimwood J."/>
            <person name="MohdZainudin N."/>
            <person name="Xue C."/>
            <person name="Wang R."/>
            <person name="Manning V.A."/>
            <person name="Dhillon B."/>
            <person name="Tu Z.J."/>
            <person name="Steffenson B.J."/>
            <person name="Salamov A."/>
            <person name="Sun H."/>
            <person name="Lowry S."/>
            <person name="LaButti K."/>
            <person name="Han J."/>
            <person name="Copeland A."/>
            <person name="Lindquist E."/>
            <person name="Barry K."/>
            <person name="Schmutz J."/>
            <person name="Baker S.E."/>
            <person name="Ciuffetti L.M."/>
            <person name="Grigoriev I.V."/>
            <person name="Zhong S."/>
            <person name="Turgeon B.G."/>
        </authorList>
    </citation>
    <scope>NUCLEOTIDE SEQUENCE [LARGE SCALE GENOMIC DNA]</scope>
    <source>
        <strain evidence="11 12">ATCC 44560</strain>
    </source>
</reference>
<dbReference type="Pfam" id="PF07690">
    <property type="entry name" value="MFS_1"/>
    <property type="match status" value="1"/>
</dbReference>
<dbReference type="FunFam" id="1.20.1250.20:FF:000266">
    <property type="entry name" value="MFS multidrug transporter, putative"/>
    <property type="match status" value="1"/>
</dbReference>
<dbReference type="KEGG" id="bor:COCMIDRAFT_10347"/>
<evidence type="ECO:0000259" key="10">
    <source>
        <dbReference type="PROSITE" id="PS50850"/>
    </source>
</evidence>
<evidence type="ECO:0000256" key="4">
    <source>
        <dbReference type="ARBA" id="ARBA00022692"/>
    </source>
</evidence>
<dbReference type="InterPro" id="IPR020846">
    <property type="entry name" value="MFS_dom"/>
</dbReference>
<dbReference type="PANTHER" id="PTHR23502">
    <property type="entry name" value="MAJOR FACILITATOR SUPERFAMILY"/>
    <property type="match status" value="1"/>
</dbReference>
<evidence type="ECO:0000256" key="3">
    <source>
        <dbReference type="ARBA" id="ARBA00022475"/>
    </source>
</evidence>
<keyword evidence="5 9" id="KW-1133">Transmembrane helix</keyword>
<feature type="transmembrane region" description="Helical" evidence="9">
    <location>
        <begin position="207"/>
        <end position="232"/>
    </location>
</feature>
<evidence type="ECO:0000256" key="5">
    <source>
        <dbReference type="ARBA" id="ARBA00022989"/>
    </source>
</evidence>
<dbReference type="HOGENOM" id="CLU_008455_11_6_1"/>
<dbReference type="InterPro" id="IPR036259">
    <property type="entry name" value="MFS_trans_sf"/>
</dbReference>
<feature type="transmembrane region" description="Helical" evidence="9">
    <location>
        <begin position="82"/>
        <end position="107"/>
    </location>
</feature>
<keyword evidence="2" id="KW-0813">Transport</keyword>
<gene>
    <name evidence="11" type="ORF">COCMIDRAFT_10347</name>
</gene>
<evidence type="ECO:0000256" key="6">
    <source>
        <dbReference type="ARBA" id="ARBA00023136"/>
    </source>
</evidence>
<feature type="transmembrane region" description="Helical" evidence="9">
    <location>
        <begin position="174"/>
        <end position="200"/>
    </location>
</feature>
<feature type="compositionally biased region" description="Basic and acidic residues" evidence="8">
    <location>
        <begin position="571"/>
        <end position="594"/>
    </location>
</feature>
<dbReference type="GeneID" id="19118306"/>
<dbReference type="RefSeq" id="XP_007693916.1">
    <property type="nucleotide sequence ID" value="XM_007695726.1"/>
</dbReference>
<dbReference type="PROSITE" id="PS50850">
    <property type="entry name" value="MFS"/>
    <property type="match status" value="1"/>
</dbReference>
<name>W6YVM9_COCMI</name>
<dbReference type="GO" id="GO:0022857">
    <property type="term" value="F:transmembrane transporter activity"/>
    <property type="evidence" value="ECO:0007669"/>
    <property type="project" value="InterPro"/>
</dbReference>
<feature type="transmembrane region" description="Helical" evidence="9">
    <location>
        <begin position="354"/>
        <end position="373"/>
    </location>
</feature>
<keyword evidence="12" id="KW-1185">Reference proteome</keyword>
<proteinExistence type="inferred from homology"/>
<evidence type="ECO:0000256" key="8">
    <source>
        <dbReference type="SAM" id="MobiDB-lite"/>
    </source>
</evidence>
<evidence type="ECO:0000313" key="12">
    <source>
        <dbReference type="Proteomes" id="UP000054032"/>
    </source>
</evidence>
<dbReference type="AlphaFoldDB" id="W6YVM9"/>
<evidence type="ECO:0000256" key="2">
    <source>
        <dbReference type="ARBA" id="ARBA00022448"/>
    </source>
</evidence>
<comment type="similarity">
    <text evidence="7">Belongs to the major facilitator superfamily. DHA1 family. Polyamines/proton antiporter (TC 2.A.1.2.16) subfamily.</text>
</comment>
<dbReference type="EMBL" id="KI964330">
    <property type="protein sequence ID" value="EUC39564.1"/>
    <property type="molecule type" value="Genomic_DNA"/>
</dbReference>
<feature type="transmembrane region" description="Helical" evidence="9">
    <location>
        <begin position="119"/>
        <end position="137"/>
    </location>
</feature>
<keyword evidence="4 9" id="KW-0812">Transmembrane</keyword>
<feature type="region of interest" description="Disordered" evidence="8">
    <location>
        <begin position="1"/>
        <end position="23"/>
    </location>
</feature>
<dbReference type="Gene3D" id="1.20.1250.20">
    <property type="entry name" value="MFS general substrate transporter like domains"/>
    <property type="match status" value="1"/>
</dbReference>
<evidence type="ECO:0000256" key="1">
    <source>
        <dbReference type="ARBA" id="ARBA00004651"/>
    </source>
</evidence>
<dbReference type="Proteomes" id="UP000054032">
    <property type="component" value="Unassembled WGS sequence"/>
</dbReference>
<evidence type="ECO:0000313" key="11">
    <source>
        <dbReference type="EMBL" id="EUC39564.1"/>
    </source>
</evidence>